<gene>
    <name evidence="1" type="ORF">DXB99_02815</name>
</gene>
<proteinExistence type="predicted"/>
<sequence length="162" mass="19251">MKDKVDISIKDVDKLFGQIGVGVYSNKVSVLCKLNNYGFKKLVDDYNSIHLNKISLDDFTKGNYDMIIHYDFLNNYGPYYLQIDKTDNEKMWNILKNYQFNIEIDDKLKNAFNDYVIKDMHEHQTDCCGTYVDYDISTFDNFIYSLKAENEILMDIIEDYYR</sequence>
<dbReference type="EMBL" id="QSTP01000001">
    <property type="protein sequence ID" value="RGM75472.1"/>
    <property type="molecule type" value="Genomic_DNA"/>
</dbReference>
<protein>
    <submittedName>
        <fullName evidence="1">Uncharacterized protein</fullName>
    </submittedName>
</protein>
<accession>A0A3E4YLQ1</accession>
<comment type="caution">
    <text evidence="1">The sequence shown here is derived from an EMBL/GenBank/DDBJ whole genome shotgun (WGS) entry which is preliminary data.</text>
</comment>
<name>A0A3E4YLQ1_9FIRM</name>
<dbReference type="RefSeq" id="WP_117718231.1">
    <property type="nucleotide sequence ID" value="NZ_QSTP01000001.1"/>
</dbReference>
<organism evidence="1 2">
    <name type="scientific">Agathobacter rectalis</name>
    <dbReference type="NCBI Taxonomy" id="39491"/>
    <lineage>
        <taxon>Bacteria</taxon>
        <taxon>Bacillati</taxon>
        <taxon>Bacillota</taxon>
        <taxon>Clostridia</taxon>
        <taxon>Lachnospirales</taxon>
        <taxon>Lachnospiraceae</taxon>
        <taxon>Agathobacter</taxon>
    </lineage>
</organism>
<dbReference type="Proteomes" id="UP000260758">
    <property type="component" value="Unassembled WGS sequence"/>
</dbReference>
<evidence type="ECO:0000313" key="2">
    <source>
        <dbReference type="Proteomes" id="UP000260758"/>
    </source>
</evidence>
<dbReference type="AlphaFoldDB" id="A0A3E4YLQ1"/>
<reference evidence="1 2" key="1">
    <citation type="submission" date="2018-08" db="EMBL/GenBank/DDBJ databases">
        <title>A genome reference for cultivated species of the human gut microbiota.</title>
        <authorList>
            <person name="Zou Y."/>
            <person name="Xue W."/>
            <person name="Luo G."/>
        </authorList>
    </citation>
    <scope>NUCLEOTIDE SEQUENCE [LARGE SCALE GENOMIC DNA]</scope>
    <source>
        <strain evidence="1 2">OM07-13</strain>
    </source>
</reference>
<evidence type="ECO:0000313" key="1">
    <source>
        <dbReference type="EMBL" id="RGM75472.1"/>
    </source>
</evidence>